<dbReference type="Pfam" id="PF04365">
    <property type="entry name" value="BrnT_toxin"/>
    <property type="match status" value="1"/>
</dbReference>
<proteinExistence type="predicted"/>
<evidence type="ECO:0000313" key="1">
    <source>
        <dbReference type="EMBL" id="QTA88672.1"/>
    </source>
</evidence>
<dbReference type="EMBL" id="CP061800">
    <property type="protein sequence ID" value="QTA88672.1"/>
    <property type="molecule type" value="Genomic_DNA"/>
</dbReference>
<dbReference type="Proteomes" id="UP000663722">
    <property type="component" value="Chromosome"/>
</dbReference>
<name>A0A975BN96_9BACT</name>
<dbReference type="Gene3D" id="3.10.450.530">
    <property type="entry name" value="Ribonuclease toxin, BrnT, of type II toxin-antitoxin system"/>
    <property type="match status" value="1"/>
</dbReference>
<dbReference type="RefSeq" id="WP_207683335.1">
    <property type="nucleotide sequence ID" value="NZ_CP061800.1"/>
</dbReference>
<dbReference type="InterPro" id="IPR038573">
    <property type="entry name" value="BrnT_sf"/>
</dbReference>
<evidence type="ECO:0000313" key="2">
    <source>
        <dbReference type="Proteomes" id="UP000663722"/>
    </source>
</evidence>
<sequence>MKFEWDPNKEKINIREHGITFEQASYVFADPFALNKYDGDHSENEDRWILLGKSLGEAVLVVVHTFRDDDGTESVRIISARRATKKEKQAYHERCPK</sequence>
<dbReference type="AlphaFoldDB" id="A0A975BN96"/>
<dbReference type="InterPro" id="IPR007460">
    <property type="entry name" value="BrnT_toxin"/>
</dbReference>
<dbReference type="KEGG" id="dmm:dnm_047190"/>
<keyword evidence="2" id="KW-1185">Reference proteome</keyword>
<protein>
    <submittedName>
        <fullName evidence="1">Toxin-antitoxin system, toxin component, type II BrnT</fullName>
    </submittedName>
</protein>
<gene>
    <name evidence="1" type="ORF">dnm_047190</name>
</gene>
<organism evidence="1 2">
    <name type="scientific">Desulfonema magnum</name>
    <dbReference type="NCBI Taxonomy" id="45655"/>
    <lineage>
        <taxon>Bacteria</taxon>
        <taxon>Pseudomonadati</taxon>
        <taxon>Thermodesulfobacteriota</taxon>
        <taxon>Desulfobacteria</taxon>
        <taxon>Desulfobacterales</taxon>
        <taxon>Desulfococcaceae</taxon>
        <taxon>Desulfonema</taxon>
    </lineage>
</organism>
<accession>A0A975BN96</accession>
<reference evidence="1" key="1">
    <citation type="journal article" date="2021" name="Microb. Physiol.">
        <title>Proteogenomic Insights into the Physiology of Marine, Sulfate-Reducing, Filamentous Desulfonema limicola and Desulfonema magnum.</title>
        <authorList>
            <person name="Schnaars V."/>
            <person name="Wohlbrand L."/>
            <person name="Scheve S."/>
            <person name="Hinrichs C."/>
            <person name="Reinhardt R."/>
            <person name="Rabus R."/>
        </authorList>
    </citation>
    <scope>NUCLEOTIDE SEQUENCE</scope>
    <source>
        <strain evidence="1">4be13</strain>
    </source>
</reference>